<dbReference type="Proteomes" id="UP001165427">
    <property type="component" value="Unassembled WGS sequence"/>
</dbReference>
<dbReference type="RefSeq" id="WP_246912132.1">
    <property type="nucleotide sequence ID" value="NZ_JALJRB010000021.1"/>
</dbReference>
<dbReference type="Gene3D" id="3.40.640.10">
    <property type="entry name" value="Type I PLP-dependent aspartate aminotransferase-like (Major domain)"/>
    <property type="match status" value="1"/>
</dbReference>
<dbReference type="GO" id="GO:0030170">
    <property type="term" value="F:pyridoxal phosphate binding"/>
    <property type="evidence" value="ECO:0007669"/>
    <property type="project" value="TreeGrafter"/>
</dbReference>
<sequence length="387" mass="42590">MSELFKKYYWYPPAETQIPWAVIFSGFSEQSESFSTALCRYLNVKHCVLGQSGRALLFRLLETLKSNKTEQRNEVLIPGYTCYSVAAAIAKAGLTITVYDLDPKTLYPDLDSLESAATDKTLAIIAQHLFGRRTPMDGLQRVAKANGAYLIEDSAQLLGRLPQGQNTGAMGDFGILSFGRGKPLPIGEGGALLSNDHPSIISTLPLPNSATGYIQPLVSSAVVKMMSKPFCYWLPEMLPLGLGETIFEPGFPIKNISETTERMASKGLPVLDTLNAHRLRLANLYSNRIDKQYRMSATEVLTSAIRYPVMLPIKTLTKSLKRLGVRRMYPNSIPTEKSIRPYLKIGAHATPGADEIADKLYTLPTHMAIDDTLSDEIATEINNAVAL</sequence>
<dbReference type="InterPro" id="IPR015421">
    <property type="entry name" value="PyrdxlP-dep_Trfase_major"/>
</dbReference>
<keyword evidence="5" id="KW-0032">Aminotransferase</keyword>
<evidence type="ECO:0000256" key="2">
    <source>
        <dbReference type="PIRSR" id="PIRSR000390-1"/>
    </source>
</evidence>
<feature type="active site" description="Proton acceptor" evidence="2">
    <location>
        <position position="182"/>
    </location>
</feature>
<comment type="similarity">
    <text evidence="1 4">Belongs to the DegT/DnrJ/EryC1 family.</text>
</comment>
<gene>
    <name evidence="5" type="ORF">MRX98_16090</name>
</gene>
<dbReference type="PIRSF" id="PIRSF000390">
    <property type="entry name" value="PLP_StrS"/>
    <property type="match status" value="1"/>
</dbReference>
<evidence type="ECO:0000313" key="6">
    <source>
        <dbReference type="Proteomes" id="UP001165427"/>
    </source>
</evidence>
<dbReference type="AlphaFoldDB" id="A0AA41R6J2"/>
<name>A0AA41R6J2_9BACT</name>
<dbReference type="InterPro" id="IPR015424">
    <property type="entry name" value="PyrdxlP-dep_Trfase"/>
</dbReference>
<accession>A0AA41R6J2</accession>
<dbReference type="Pfam" id="PF01041">
    <property type="entry name" value="DegT_DnrJ_EryC1"/>
    <property type="match status" value="1"/>
</dbReference>
<keyword evidence="5" id="KW-0808">Transferase</keyword>
<dbReference type="SUPFAM" id="SSF53383">
    <property type="entry name" value="PLP-dependent transferases"/>
    <property type="match status" value="1"/>
</dbReference>
<evidence type="ECO:0000256" key="4">
    <source>
        <dbReference type="RuleBase" id="RU004508"/>
    </source>
</evidence>
<dbReference type="PANTHER" id="PTHR30244:SF34">
    <property type="entry name" value="DTDP-4-AMINO-4,6-DIDEOXYGALACTOSE TRANSAMINASE"/>
    <property type="match status" value="1"/>
</dbReference>
<protein>
    <submittedName>
        <fullName evidence="5">DegT/DnrJ/EryC1/StrS family aminotransferase</fullName>
    </submittedName>
</protein>
<comment type="caution">
    <text evidence="5">The sequence shown here is derived from an EMBL/GenBank/DDBJ whole genome shotgun (WGS) entry which is preliminary data.</text>
</comment>
<reference evidence="5" key="1">
    <citation type="submission" date="2022-04" db="EMBL/GenBank/DDBJ databases">
        <title>Desulfatitalea alkaliphila sp. nov., a novel anaerobic sulfate-reducing bacterium isolated from terrestrial mud volcano, Taman Peninsula, Russia.</title>
        <authorList>
            <person name="Khomyakova M.A."/>
            <person name="Merkel A.Y."/>
            <person name="Slobodkin A.I."/>
        </authorList>
    </citation>
    <scope>NUCLEOTIDE SEQUENCE</scope>
    <source>
        <strain evidence="5">M08but</strain>
    </source>
</reference>
<dbReference type="InterPro" id="IPR000653">
    <property type="entry name" value="DegT/StrS_aminotransferase"/>
</dbReference>
<dbReference type="EMBL" id="JALJRB010000021">
    <property type="protein sequence ID" value="MCJ8502105.1"/>
    <property type="molecule type" value="Genomic_DNA"/>
</dbReference>
<proteinExistence type="inferred from homology"/>
<keyword evidence="6" id="KW-1185">Reference proteome</keyword>
<keyword evidence="3 4" id="KW-0663">Pyridoxal phosphate</keyword>
<dbReference type="GO" id="GO:0008483">
    <property type="term" value="F:transaminase activity"/>
    <property type="evidence" value="ECO:0007669"/>
    <property type="project" value="UniProtKB-KW"/>
</dbReference>
<dbReference type="PANTHER" id="PTHR30244">
    <property type="entry name" value="TRANSAMINASE"/>
    <property type="match status" value="1"/>
</dbReference>
<dbReference type="GO" id="GO:0000271">
    <property type="term" value="P:polysaccharide biosynthetic process"/>
    <property type="evidence" value="ECO:0007669"/>
    <property type="project" value="TreeGrafter"/>
</dbReference>
<evidence type="ECO:0000256" key="3">
    <source>
        <dbReference type="PIRSR" id="PIRSR000390-2"/>
    </source>
</evidence>
<organism evidence="5 6">
    <name type="scientific">Desulfatitalea alkaliphila</name>
    <dbReference type="NCBI Taxonomy" id="2929485"/>
    <lineage>
        <taxon>Bacteria</taxon>
        <taxon>Pseudomonadati</taxon>
        <taxon>Thermodesulfobacteriota</taxon>
        <taxon>Desulfobacteria</taxon>
        <taxon>Desulfobacterales</taxon>
        <taxon>Desulfosarcinaceae</taxon>
        <taxon>Desulfatitalea</taxon>
    </lineage>
</organism>
<evidence type="ECO:0000256" key="1">
    <source>
        <dbReference type="ARBA" id="ARBA00037999"/>
    </source>
</evidence>
<feature type="modified residue" description="N6-(pyridoxal phosphate)lysine" evidence="3">
    <location>
        <position position="182"/>
    </location>
</feature>
<evidence type="ECO:0000313" key="5">
    <source>
        <dbReference type="EMBL" id="MCJ8502105.1"/>
    </source>
</evidence>